<evidence type="ECO:0000259" key="2">
    <source>
        <dbReference type="PROSITE" id="PS51819"/>
    </source>
</evidence>
<dbReference type="Pfam" id="PF00903">
    <property type="entry name" value="Glyoxalase"/>
    <property type="match status" value="1"/>
</dbReference>
<dbReference type="PROSITE" id="PS51819">
    <property type="entry name" value="VOC"/>
    <property type="match status" value="1"/>
</dbReference>
<dbReference type="AlphaFoldDB" id="A0A1Q9AAY3"/>
<dbReference type="Gene3D" id="3.10.180.10">
    <property type="entry name" value="2,3-Dihydroxybiphenyl 1,2-Dioxygenase, domain 1"/>
    <property type="match status" value="1"/>
</dbReference>
<dbReference type="EMBL" id="JACIED010000008">
    <property type="protein sequence ID" value="MBB4010388.1"/>
    <property type="molecule type" value="Genomic_DNA"/>
</dbReference>
<evidence type="ECO:0000313" key="6">
    <source>
        <dbReference type="Proteomes" id="UP000544107"/>
    </source>
</evidence>
<keyword evidence="5" id="KW-1185">Reference proteome</keyword>
<keyword evidence="1" id="KW-0479">Metal-binding</keyword>
<dbReference type="GO" id="GO:0046872">
    <property type="term" value="F:metal ion binding"/>
    <property type="evidence" value="ECO:0007669"/>
    <property type="project" value="UniProtKB-KW"/>
</dbReference>
<evidence type="ECO:0000313" key="3">
    <source>
        <dbReference type="EMBL" id="MBB4010388.1"/>
    </source>
</evidence>
<dbReference type="PANTHER" id="PTHR43048">
    <property type="entry name" value="METHYLMALONYL-COA EPIMERASE"/>
    <property type="match status" value="1"/>
</dbReference>
<evidence type="ECO:0000313" key="4">
    <source>
        <dbReference type="EMBL" id="OLP52028.1"/>
    </source>
</evidence>
<dbReference type="GO" id="GO:0004493">
    <property type="term" value="F:methylmalonyl-CoA epimerase activity"/>
    <property type="evidence" value="ECO:0007669"/>
    <property type="project" value="TreeGrafter"/>
</dbReference>
<dbReference type="Proteomes" id="UP000544107">
    <property type="component" value="Unassembled WGS sequence"/>
</dbReference>
<proteinExistence type="predicted"/>
<dbReference type="STRING" id="887144.BJF91_09790"/>
<dbReference type="SUPFAM" id="SSF54593">
    <property type="entry name" value="Glyoxalase/Bleomycin resistance protein/Dihydroxybiphenyl dioxygenase"/>
    <property type="match status" value="1"/>
</dbReference>
<organism evidence="4 5">
    <name type="scientific">Allorhizobium taibaishanense</name>
    <dbReference type="NCBI Taxonomy" id="887144"/>
    <lineage>
        <taxon>Bacteria</taxon>
        <taxon>Pseudomonadati</taxon>
        <taxon>Pseudomonadota</taxon>
        <taxon>Alphaproteobacteria</taxon>
        <taxon>Hyphomicrobiales</taxon>
        <taxon>Rhizobiaceae</taxon>
        <taxon>Rhizobium/Agrobacterium group</taxon>
        <taxon>Allorhizobium</taxon>
    </lineage>
</organism>
<evidence type="ECO:0000313" key="5">
    <source>
        <dbReference type="Proteomes" id="UP000185598"/>
    </source>
</evidence>
<reference evidence="3 6" key="2">
    <citation type="submission" date="2020-08" db="EMBL/GenBank/DDBJ databases">
        <title>Genomic Encyclopedia of Type Strains, Phase IV (KMG-IV): sequencing the most valuable type-strain genomes for metagenomic binning, comparative biology and taxonomic classification.</title>
        <authorList>
            <person name="Goeker M."/>
        </authorList>
    </citation>
    <scope>NUCLEOTIDE SEQUENCE [LARGE SCALE GENOMIC DNA]</scope>
    <source>
        <strain evidence="3 6">DSM 100021</strain>
    </source>
</reference>
<dbReference type="PANTHER" id="PTHR43048:SF3">
    <property type="entry name" value="METHYLMALONYL-COA EPIMERASE, MITOCHONDRIAL"/>
    <property type="match status" value="1"/>
</dbReference>
<dbReference type="GO" id="GO:0046491">
    <property type="term" value="P:L-methylmalonyl-CoA metabolic process"/>
    <property type="evidence" value="ECO:0007669"/>
    <property type="project" value="TreeGrafter"/>
</dbReference>
<dbReference type="RefSeq" id="WP_075612794.1">
    <property type="nucleotide sequence ID" value="NZ_JACIED010000008.1"/>
</dbReference>
<feature type="domain" description="VOC" evidence="2">
    <location>
        <begin position="18"/>
        <end position="148"/>
    </location>
</feature>
<sequence length="151" mass="16522">MTEQTQTALANSIFSSWRPHHIGIRVPDFDAAVAWYESNLGFRLVGHLTYGATSFGMLALAGDDSFCLELLANPDGMQRPHYADLPGSHNLMGWHHISFSTPDLAASIEALKSKGITMVSDPMDVPALSVRFAFFADPWGNLFELAQPLDA</sequence>
<dbReference type="InterPro" id="IPR051785">
    <property type="entry name" value="MMCE/EMCE_epimerase"/>
</dbReference>
<dbReference type="EMBL" id="MKIN01000017">
    <property type="protein sequence ID" value="OLP52028.1"/>
    <property type="molecule type" value="Genomic_DNA"/>
</dbReference>
<comment type="caution">
    <text evidence="4">The sequence shown here is derived from an EMBL/GenBank/DDBJ whole genome shotgun (WGS) entry which is preliminary data.</text>
</comment>
<gene>
    <name evidence="4" type="ORF">BJF91_09790</name>
    <name evidence="3" type="ORF">GGQ71_004689</name>
</gene>
<protein>
    <submittedName>
        <fullName evidence="3">Glyoxylase I family protein</fullName>
    </submittedName>
</protein>
<dbReference type="InterPro" id="IPR037523">
    <property type="entry name" value="VOC_core"/>
</dbReference>
<accession>A0A1Q9AAY3</accession>
<dbReference type="Proteomes" id="UP000185598">
    <property type="component" value="Unassembled WGS sequence"/>
</dbReference>
<dbReference type="InterPro" id="IPR004360">
    <property type="entry name" value="Glyas_Fos-R_dOase_dom"/>
</dbReference>
<evidence type="ECO:0000256" key="1">
    <source>
        <dbReference type="ARBA" id="ARBA00022723"/>
    </source>
</evidence>
<name>A0A1Q9AAY3_9HYPH</name>
<dbReference type="InterPro" id="IPR029068">
    <property type="entry name" value="Glyas_Bleomycin-R_OHBP_Dase"/>
</dbReference>
<dbReference type="OrthoDB" id="9795618at2"/>
<reference evidence="4 5" key="1">
    <citation type="submission" date="2016-09" db="EMBL/GenBank/DDBJ databases">
        <title>Rhizobium oryziradicis sp. nov., isolated from the root of rice.</title>
        <authorList>
            <person name="Zhao J."/>
            <person name="Zhang X."/>
        </authorList>
    </citation>
    <scope>NUCLEOTIDE SEQUENCE [LARGE SCALE GENOMIC DNA]</scope>
    <source>
        <strain evidence="4 5">14971</strain>
    </source>
</reference>